<feature type="transmembrane region" description="Helical" evidence="1">
    <location>
        <begin position="101"/>
        <end position="123"/>
    </location>
</feature>
<keyword evidence="1" id="KW-1133">Transmembrane helix</keyword>
<feature type="transmembrane region" description="Helical" evidence="1">
    <location>
        <begin position="135"/>
        <end position="155"/>
    </location>
</feature>
<sequence length="181" mass="20893">MNKQHSMKKSSFIKNSLERKLVIIALFFALLWIIGSVYATASIPFSPYEYENELLEETIEVLGTLGMFGFFFAVLLYPSLRLIKMKKSPIRSFVQPIFKYVRLWHVPIAITTIGITFVHGWIALKEQFVFDDERFTGTIAFSLLFLLGLTGMLRYKRLDKKMHLLIGGLFSIVFAIHVLFS</sequence>
<dbReference type="AlphaFoldDB" id="A0A6B3VUG1"/>
<protein>
    <submittedName>
        <fullName evidence="3">Uncharacterized protein</fullName>
    </submittedName>
</protein>
<name>A0A6B3VUG1_9BACI</name>
<organism evidence="3 4">
    <name type="scientific">Bacillus aquiflavi</name>
    <dbReference type="NCBI Taxonomy" id="2672567"/>
    <lineage>
        <taxon>Bacteria</taxon>
        <taxon>Bacillati</taxon>
        <taxon>Bacillota</taxon>
        <taxon>Bacilli</taxon>
        <taxon>Bacillales</taxon>
        <taxon>Bacillaceae</taxon>
        <taxon>Bacillus</taxon>
    </lineage>
</organism>
<dbReference type="Proteomes" id="UP000570010">
    <property type="component" value="Unassembled WGS sequence"/>
</dbReference>
<feature type="transmembrane region" description="Helical" evidence="1">
    <location>
        <begin position="162"/>
        <end position="180"/>
    </location>
</feature>
<evidence type="ECO:0000313" key="5">
    <source>
        <dbReference type="Proteomes" id="UP000570010"/>
    </source>
</evidence>
<gene>
    <name evidence="3" type="ORF">G4D64_00110</name>
    <name evidence="2" type="ORF">H1Z61_00110</name>
</gene>
<dbReference type="EMBL" id="JACEIO010000001">
    <property type="protein sequence ID" value="MBA4535571.1"/>
    <property type="molecule type" value="Genomic_DNA"/>
</dbReference>
<comment type="caution">
    <text evidence="3">The sequence shown here is derived from an EMBL/GenBank/DDBJ whole genome shotgun (WGS) entry which is preliminary data.</text>
</comment>
<keyword evidence="1" id="KW-0812">Transmembrane</keyword>
<reference evidence="3 4" key="1">
    <citation type="submission" date="2020-02" db="EMBL/GenBank/DDBJ databases">
        <title>Bacillus aquiflavi sp. nov., isolated from yellow water of strong flavor Chinese baijiu in Yibin region of China.</title>
        <authorList>
            <person name="Xie J."/>
        </authorList>
    </citation>
    <scope>NUCLEOTIDE SEQUENCE [LARGE SCALE GENOMIC DNA]</scope>
    <source>
        <strain evidence="3 4">3H-10</strain>
    </source>
</reference>
<evidence type="ECO:0000256" key="1">
    <source>
        <dbReference type="SAM" id="Phobius"/>
    </source>
</evidence>
<feature type="transmembrane region" description="Helical" evidence="1">
    <location>
        <begin position="61"/>
        <end position="80"/>
    </location>
</feature>
<proteinExistence type="predicted"/>
<dbReference type="EMBL" id="JAAIWN010000001">
    <property type="protein sequence ID" value="NEY79947.1"/>
    <property type="molecule type" value="Genomic_DNA"/>
</dbReference>
<dbReference type="Proteomes" id="UP000472971">
    <property type="component" value="Unassembled WGS sequence"/>
</dbReference>
<evidence type="ECO:0000313" key="3">
    <source>
        <dbReference type="EMBL" id="NEY79947.1"/>
    </source>
</evidence>
<feature type="transmembrane region" description="Helical" evidence="1">
    <location>
        <begin position="21"/>
        <end position="41"/>
    </location>
</feature>
<evidence type="ECO:0000313" key="4">
    <source>
        <dbReference type="Proteomes" id="UP000472971"/>
    </source>
</evidence>
<accession>A0A6B3VUG1</accession>
<keyword evidence="4" id="KW-1185">Reference proteome</keyword>
<dbReference type="RefSeq" id="WP_163238825.1">
    <property type="nucleotide sequence ID" value="NZ_CP082780.1"/>
</dbReference>
<keyword evidence="1" id="KW-0472">Membrane</keyword>
<reference evidence="2 5" key="2">
    <citation type="submission" date="2020-07" db="EMBL/GenBank/DDBJ databases">
        <authorList>
            <person name="Feng H."/>
        </authorList>
    </citation>
    <scope>NUCLEOTIDE SEQUENCE [LARGE SCALE GENOMIC DNA]</scope>
    <source>
        <strain evidence="5">s-12</strain>
        <strain evidence="2">S-12</strain>
    </source>
</reference>
<evidence type="ECO:0000313" key="2">
    <source>
        <dbReference type="EMBL" id="MBA4535571.1"/>
    </source>
</evidence>